<sequence length="190" mass="21275">MIIGYARVSKNDQHLDRQIDRLKKEGCERIYQEKVSGAGKLRPELDRMLDALREGDTVIVCELTRLGRSVKELFMLAERIGATGADLRSIKEPWLDTTTPQGKLLFAVFSGVSQFERDIIRERTLEGLESARARGRKGGRPKADAGRIELAMKLYDSRACPVSDILKASGISKATLYAYLKDRESTEKGT</sequence>
<dbReference type="PROSITE" id="PS51736">
    <property type="entry name" value="RECOMBINASES_3"/>
    <property type="match status" value="1"/>
</dbReference>
<dbReference type="GO" id="GO:0015074">
    <property type="term" value="P:DNA integration"/>
    <property type="evidence" value="ECO:0007669"/>
    <property type="project" value="UniProtKB-KW"/>
</dbReference>
<dbReference type="PANTHER" id="PTHR30461:SF2">
    <property type="entry name" value="SERINE RECOMBINASE PINE-RELATED"/>
    <property type="match status" value="1"/>
</dbReference>
<keyword evidence="5" id="KW-0233">DNA recombination</keyword>
<dbReference type="AlphaFoldDB" id="A0A948WXW7"/>
<dbReference type="PANTHER" id="PTHR30461">
    <property type="entry name" value="DNA-INVERTASE FROM LAMBDOID PROPHAGE"/>
    <property type="match status" value="1"/>
</dbReference>
<organism evidence="8 9">
    <name type="scientific">Candidatus Phocaeicola faecigallinarum</name>
    <dbReference type="NCBI Taxonomy" id="2838732"/>
    <lineage>
        <taxon>Bacteria</taxon>
        <taxon>Pseudomonadati</taxon>
        <taxon>Bacteroidota</taxon>
        <taxon>Bacteroidia</taxon>
        <taxon>Bacteroidales</taxon>
        <taxon>Bacteroidaceae</taxon>
        <taxon>Phocaeicola</taxon>
    </lineage>
</organism>
<dbReference type="InterPro" id="IPR006119">
    <property type="entry name" value="Resolv_N"/>
</dbReference>
<dbReference type="SMART" id="SM00857">
    <property type="entry name" value="Resolvase"/>
    <property type="match status" value="1"/>
</dbReference>
<reference evidence="8" key="2">
    <citation type="submission" date="2021-04" db="EMBL/GenBank/DDBJ databases">
        <authorList>
            <person name="Gilroy R."/>
        </authorList>
    </citation>
    <scope>NUCLEOTIDE SEQUENCE</scope>
    <source>
        <strain evidence="8">G4-2901</strain>
    </source>
</reference>
<reference evidence="8" key="1">
    <citation type="journal article" date="2021" name="PeerJ">
        <title>Extensive microbial diversity within the chicken gut microbiome revealed by metagenomics and culture.</title>
        <authorList>
            <person name="Gilroy R."/>
            <person name="Ravi A."/>
            <person name="Getino M."/>
            <person name="Pursley I."/>
            <person name="Horton D.L."/>
            <person name="Alikhan N.F."/>
            <person name="Baker D."/>
            <person name="Gharbi K."/>
            <person name="Hall N."/>
            <person name="Watson M."/>
            <person name="Adriaenssens E.M."/>
            <person name="Foster-Nyarko E."/>
            <person name="Jarju S."/>
            <person name="Secka A."/>
            <person name="Antonio M."/>
            <person name="Oren A."/>
            <person name="Chaudhuri R.R."/>
            <person name="La Ragione R."/>
            <person name="Hildebrand F."/>
            <person name="Pallen M.J."/>
        </authorList>
    </citation>
    <scope>NUCLEOTIDE SEQUENCE</scope>
    <source>
        <strain evidence="8">G4-2901</strain>
    </source>
</reference>
<evidence type="ECO:0000259" key="7">
    <source>
        <dbReference type="PROSITE" id="PS51736"/>
    </source>
</evidence>
<dbReference type="PROSITE" id="PS00398">
    <property type="entry name" value="RECOMBINASES_2"/>
    <property type="match status" value="1"/>
</dbReference>
<dbReference type="CDD" id="cd03768">
    <property type="entry name" value="SR_ResInv"/>
    <property type="match status" value="1"/>
</dbReference>
<dbReference type="Gene3D" id="1.10.10.60">
    <property type="entry name" value="Homeodomain-like"/>
    <property type="match status" value="1"/>
</dbReference>
<dbReference type="GO" id="GO:0003677">
    <property type="term" value="F:DNA binding"/>
    <property type="evidence" value="ECO:0007669"/>
    <property type="project" value="UniProtKB-KW"/>
</dbReference>
<evidence type="ECO:0000256" key="2">
    <source>
        <dbReference type="ARBA" id="ARBA00022908"/>
    </source>
</evidence>
<accession>A0A948WXW7</accession>
<keyword evidence="3" id="KW-0230">DNA invertase</keyword>
<evidence type="ECO:0000256" key="4">
    <source>
        <dbReference type="ARBA" id="ARBA00023125"/>
    </source>
</evidence>
<dbReference type="Gene3D" id="3.40.50.1390">
    <property type="entry name" value="Resolvase, N-terminal catalytic domain"/>
    <property type="match status" value="1"/>
</dbReference>
<proteinExistence type="inferred from homology"/>
<dbReference type="EMBL" id="JAHLFW010000100">
    <property type="protein sequence ID" value="MBU3839024.1"/>
    <property type="molecule type" value="Genomic_DNA"/>
</dbReference>
<keyword evidence="2" id="KW-0229">DNA integration</keyword>
<name>A0A948WXW7_9BACT</name>
<evidence type="ECO:0000313" key="8">
    <source>
        <dbReference type="EMBL" id="MBU3839024.1"/>
    </source>
</evidence>
<evidence type="ECO:0000256" key="3">
    <source>
        <dbReference type="ARBA" id="ARBA00023100"/>
    </source>
</evidence>
<dbReference type="Pfam" id="PF02796">
    <property type="entry name" value="HTH_7"/>
    <property type="match status" value="1"/>
</dbReference>
<comment type="caution">
    <text evidence="8">The sequence shown here is derived from an EMBL/GenBank/DDBJ whole genome shotgun (WGS) entry which is preliminary data.</text>
</comment>
<dbReference type="InterPro" id="IPR036162">
    <property type="entry name" value="Resolvase-like_N_sf"/>
</dbReference>
<evidence type="ECO:0000256" key="6">
    <source>
        <dbReference type="PIRSR" id="PIRSR606118-50"/>
    </source>
</evidence>
<feature type="domain" description="Resolvase/invertase-type recombinase catalytic" evidence="7">
    <location>
        <begin position="1"/>
        <end position="135"/>
    </location>
</feature>
<dbReference type="Pfam" id="PF00239">
    <property type="entry name" value="Resolvase"/>
    <property type="match status" value="1"/>
</dbReference>
<dbReference type="InterPro" id="IPR050639">
    <property type="entry name" value="SSR_resolvase"/>
</dbReference>
<dbReference type="Proteomes" id="UP000783796">
    <property type="component" value="Unassembled WGS sequence"/>
</dbReference>
<evidence type="ECO:0000256" key="1">
    <source>
        <dbReference type="ARBA" id="ARBA00009913"/>
    </source>
</evidence>
<feature type="active site" description="O-(5'-phospho-DNA)-serine intermediate" evidence="6">
    <location>
        <position position="9"/>
    </location>
</feature>
<evidence type="ECO:0000256" key="5">
    <source>
        <dbReference type="ARBA" id="ARBA00023172"/>
    </source>
</evidence>
<dbReference type="InterPro" id="IPR006120">
    <property type="entry name" value="Resolvase_HTH_dom"/>
</dbReference>
<gene>
    <name evidence="8" type="ORF">H9777_12090</name>
</gene>
<keyword evidence="4" id="KW-0238">DNA-binding</keyword>
<dbReference type="FunFam" id="3.40.50.1390:FF:000001">
    <property type="entry name" value="DNA recombinase"/>
    <property type="match status" value="1"/>
</dbReference>
<dbReference type="SUPFAM" id="SSF53041">
    <property type="entry name" value="Resolvase-like"/>
    <property type="match status" value="1"/>
</dbReference>
<dbReference type="InterPro" id="IPR006118">
    <property type="entry name" value="Recombinase_CS"/>
</dbReference>
<protein>
    <submittedName>
        <fullName evidence="8">Recombinase family protein</fullName>
    </submittedName>
</protein>
<evidence type="ECO:0000313" key="9">
    <source>
        <dbReference type="Proteomes" id="UP000783796"/>
    </source>
</evidence>
<comment type="similarity">
    <text evidence="1">Belongs to the site-specific recombinase resolvase family.</text>
</comment>
<dbReference type="GO" id="GO:0000150">
    <property type="term" value="F:DNA strand exchange activity"/>
    <property type="evidence" value="ECO:0007669"/>
    <property type="project" value="UniProtKB-KW"/>
</dbReference>